<name>A0A7J6EJT8_CANSA</name>
<evidence type="ECO:0000313" key="2">
    <source>
        <dbReference type="EMBL" id="KAF4358673.1"/>
    </source>
</evidence>
<proteinExistence type="predicted"/>
<evidence type="ECO:0000256" key="1">
    <source>
        <dbReference type="SAM" id="MobiDB-lite"/>
    </source>
</evidence>
<protein>
    <submittedName>
        <fullName evidence="2">Uncharacterized protein</fullName>
    </submittedName>
</protein>
<feature type="region of interest" description="Disordered" evidence="1">
    <location>
        <begin position="30"/>
        <end position="57"/>
    </location>
</feature>
<dbReference type="AlphaFoldDB" id="A0A7J6EJT8"/>
<accession>A0A7J6EJT8</accession>
<reference evidence="2 3" key="1">
    <citation type="journal article" date="2020" name="bioRxiv">
        <title>Sequence and annotation of 42 cannabis genomes reveals extensive copy number variation in cannabinoid synthesis and pathogen resistance genes.</title>
        <authorList>
            <person name="Mckernan K.J."/>
            <person name="Helbert Y."/>
            <person name="Kane L.T."/>
            <person name="Ebling H."/>
            <person name="Zhang L."/>
            <person name="Liu B."/>
            <person name="Eaton Z."/>
            <person name="Mclaughlin S."/>
            <person name="Kingan S."/>
            <person name="Baybayan P."/>
            <person name="Concepcion G."/>
            <person name="Jordan M."/>
            <person name="Riva A."/>
            <person name="Barbazuk W."/>
            <person name="Harkins T."/>
        </authorList>
    </citation>
    <scope>NUCLEOTIDE SEQUENCE [LARGE SCALE GENOMIC DNA]</scope>
    <source>
        <strain evidence="3">cv. Jamaican Lion 4</strain>
        <tissue evidence="2">Leaf</tissue>
    </source>
</reference>
<comment type="caution">
    <text evidence="2">The sequence shown here is derived from an EMBL/GenBank/DDBJ whole genome shotgun (WGS) entry which is preliminary data.</text>
</comment>
<sequence>MPYFPLKTNCCQPTPHPIWAMRFTRTQESDGANCESHESAQQRRRRRRKCRERESEKLIQEDNGEVRPVANIFQARMEEELALPCGVCRNRNNHHQVLSWSHWKMPRIRLLFRGTRGDFCMPVPVPSSSSVDGAFSAFVLMNYNNRKRDFL</sequence>
<gene>
    <name evidence="2" type="ORF">F8388_005613</name>
</gene>
<evidence type="ECO:0000313" key="3">
    <source>
        <dbReference type="Proteomes" id="UP000525078"/>
    </source>
</evidence>
<dbReference type="EMBL" id="JAATIP010000222">
    <property type="protein sequence ID" value="KAF4358673.1"/>
    <property type="molecule type" value="Genomic_DNA"/>
</dbReference>
<dbReference type="Proteomes" id="UP000525078">
    <property type="component" value="Unassembled WGS sequence"/>
</dbReference>
<organism evidence="2 3">
    <name type="scientific">Cannabis sativa</name>
    <name type="common">Hemp</name>
    <name type="synonym">Marijuana</name>
    <dbReference type="NCBI Taxonomy" id="3483"/>
    <lineage>
        <taxon>Eukaryota</taxon>
        <taxon>Viridiplantae</taxon>
        <taxon>Streptophyta</taxon>
        <taxon>Embryophyta</taxon>
        <taxon>Tracheophyta</taxon>
        <taxon>Spermatophyta</taxon>
        <taxon>Magnoliopsida</taxon>
        <taxon>eudicotyledons</taxon>
        <taxon>Gunneridae</taxon>
        <taxon>Pentapetalae</taxon>
        <taxon>rosids</taxon>
        <taxon>fabids</taxon>
        <taxon>Rosales</taxon>
        <taxon>Cannabaceae</taxon>
        <taxon>Cannabis</taxon>
    </lineage>
</organism>